<dbReference type="eggNOG" id="KOG0298">
    <property type="taxonomic scope" value="Eukaryota"/>
</dbReference>
<dbReference type="EMBL" id="CH991557">
    <property type="protein sequence ID" value="EDQ87808.1"/>
    <property type="molecule type" value="Genomic_DNA"/>
</dbReference>
<dbReference type="InParanoid" id="A9V3G2"/>
<feature type="region of interest" description="Disordered" evidence="5">
    <location>
        <begin position="820"/>
        <end position="863"/>
    </location>
</feature>
<dbReference type="Pfam" id="PF00176">
    <property type="entry name" value="SNF2-rel_dom"/>
    <property type="match status" value="1"/>
</dbReference>
<dbReference type="CDD" id="cd18793">
    <property type="entry name" value="SF2_C_SNF"/>
    <property type="match status" value="1"/>
</dbReference>
<feature type="domain" description="Helicase C-terminal" evidence="6">
    <location>
        <begin position="651"/>
        <end position="801"/>
    </location>
</feature>
<evidence type="ECO:0000256" key="4">
    <source>
        <dbReference type="ARBA" id="ARBA00022833"/>
    </source>
</evidence>
<dbReference type="InterPro" id="IPR049730">
    <property type="entry name" value="SNF2/RAD54-like_C"/>
</dbReference>
<evidence type="ECO:0000313" key="7">
    <source>
        <dbReference type="EMBL" id="EDQ87808.1"/>
    </source>
</evidence>
<dbReference type="Pfam" id="PF00271">
    <property type="entry name" value="Helicase_C"/>
    <property type="match status" value="1"/>
</dbReference>
<evidence type="ECO:0000256" key="5">
    <source>
        <dbReference type="SAM" id="MobiDB-lite"/>
    </source>
</evidence>
<gene>
    <name evidence="7" type="ORF">MONBRDRAFT_26965</name>
</gene>
<dbReference type="Gene3D" id="3.40.50.300">
    <property type="entry name" value="P-loop containing nucleotide triphosphate hydrolases"/>
    <property type="match status" value="2"/>
</dbReference>
<dbReference type="InterPro" id="IPR013083">
    <property type="entry name" value="Znf_RING/FYVE/PHD"/>
</dbReference>
<dbReference type="GO" id="GO:0008270">
    <property type="term" value="F:zinc ion binding"/>
    <property type="evidence" value="ECO:0007669"/>
    <property type="project" value="UniProtKB-KW"/>
</dbReference>
<dbReference type="FunCoup" id="A9V3G2">
    <property type="interactions" value="1070"/>
</dbReference>
<dbReference type="PANTHER" id="PTHR45865">
    <property type="entry name" value="E3 UBIQUITIN-PROTEIN LIGASE SHPRH FAMILY MEMBER"/>
    <property type="match status" value="1"/>
</dbReference>
<keyword evidence="8" id="KW-1185">Reference proteome</keyword>
<dbReference type="GO" id="GO:0016787">
    <property type="term" value="F:hydrolase activity"/>
    <property type="evidence" value="ECO:0007669"/>
    <property type="project" value="UniProtKB-KW"/>
</dbReference>
<dbReference type="InterPro" id="IPR019786">
    <property type="entry name" value="Zinc_finger_PHD-type_CS"/>
</dbReference>
<dbReference type="KEGG" id="mbr:MONBRDRAFT_26965"/>
<proteinExistence type="predicted"/>
<keyword evidence="4" id="KW-0862">Zinc</keyword>
<evidence type="ECO:0000313" key="8">
    <source>
        <dbReference type="Proteomes" id="UP000001357"/>
    </source>
</evidence>
<dbReference type="InterPro" id="IPR027417">
    <property type="entry name" value="P-loop_NTPase"/>
</dbReference>
<sequence>MLIDDMGVGKSLQMLSLIAAHPAPRGAVWVPTLASPPEPSSTQRDRVQRCYCGGKGDPADPHPDETVRCTGCRVVHHVFCAGFQSHIEAFYVCLSCMAEQQQLQQSRIPLGCTLIVVPQHLPHQWLEECSKHFAPSTFRTFVYRGAVEGAQAIRPAELAQYDIVLTTYRVLTAEVHHAPNARRPKRYEKIISPLRLVRFWRTIFDEAQGIKGVNTHIGAMISALETEHRCINPLPQQHHHIILLKFGAIERDAYNALGHKLKEHQPALLAKLLAHTHVGDAEQLQDLFVTELGSEARKMILKPFTDLRCQELQRSMLLAINALAGLDLIQNKTEPALRLYREVITRSFAPNLPFKPDRFQALHAVHNFLDVAHRSDAPPVEAAELADYAEKRTSLRTKLTSEARLAVEAAHGEWLHAVSEARVKELRPLCLWFIPLLTLAAEREAHGPRILADVWRALEARSQSGGNCFIDQSSLGTLKHTIAQHMDKLWKARDGALQLLQRALRTPTPEEVIHAATCSNCRSTNHPTVPMRPSTEPCLLCQCDRARIDLAPEGFEWTDSPTHYVFDVEGDRQTYSMQLEASKHELENNAWRQLTYLTGTVARELVQECPLCYETRPINFLLNCAHHVCAACFASLSRGAQRRAKLEAAVRLIKGLVKHEPSAKVLVFSQWHEVLQLFCKFAEHNGVQTLLMKSGQQGANEVQHFQHDAQIKVLCLRLSLHGGANGLTLTAANHIILLDAELNPAMRAQALARVQRVGQARETHVHQLLIEDSIEMGIFTAAEELHGRGSEVMEGQKTNELEAWRVRDVLRLMAPPAEWQDQNTIQTVSPDKEQTGTPATSITTDTAANTTTSSGRQTSGEPPSAALASVLALESEREAQERYWASLVLYHGHVLSRDQAMRNLQVALSAAERQAAPGPAVGAPVSLQGRSLAAAVATELAKLPLAETADK</sequence>
<evidence type="ECO:0000256" key="2">
    <source>
        <dbReference type="ARBA" id="ARBA00022771"/>
    </source>
</evidence>
<dbReference type="STRING" id="81824.A9V3G2"/>
<dbReference type="RefSeq" id="XP_001747341.1">
    <property type="nucleotide sequence ID" value="XM_001747289.1"/>
</dbReference>
<evidence type="ECO:0000256" key="3">
    <source>
        <dbReference type="ARBA" id="ARBA00022801"/>
    </source>
</evidence>
<dbReference type="InterPro" id="IPR052583">
    <property type="entry name" value="ATP-helicase/E3_Ub-Ligase"/>
</dbReference>
<dbReference type="Gene3D" id="3.30.40.10">
    <property type="entry name" value="Zinc/RING finger domain, C3HC4 (zinc finger)"/>
    <property type="match status" value="1"/>
</dbReference>
<keyword evidence="3" id="KW-0378">Hydrolase</keyword>
<dbReference type="SUPFAM" id="SSF57903">
    <property type="entry name" value="FYVE/PHD zinc finger"/>
    <property type="match status" value="1"/>
</dbReference>
<dbReference type="InterPro" id="IPR001650">
    <property type="entry name" value="Helicase_C-like"/>
</dbReference>
<dbReference type="PANTHER" id="PTHR45865:SF1">
    <property type="entry name" value="E3 UBIQUITIN-PROTEIN LIGASE SHPRH"/>
    <property type="match status" value="1"/>
</dbReference>
<keyword evidence="2" id="KW-0863">Zinc-finger</keyword>
<dbReference type="Pfam" id="PF21325">
    <property type="entry name" value="SHPRH_helical-1st"/>
    <property type="match status" value="1"/>
</dbReference>
<organism evidence="7 8">
    <name type="scientific">Monosiga brevicollis</name>
    <name type="common">Choanoflagellate</name>
    <dbReference type="NCBI Taxonomy" id="81824"/>
    <lineage>
        <taxon>Eukaryota</taxon>
        <taxon>Choanoflagellata</taxon>
        <taxon>Craspedida</taxon>
        <taxon>Salpingoecidae</taxon>
        <taxon>Monosiga</taxon>
    </lineage>
</organism>
<dbReference type="GeneID" id="5892569"/>
<dbReference type="SUPFAM" id="SSF52540">
    <property type="entry name" value="P-loop containing nucleoside triphosphate hydrolases"/>
    <property type="match status" value="2"/>
</dbReference>
<dbReference type="InterPro" id="IPR011011">
    <property type="entry name" value="Znf_FYVE_PHD"/>
</dbReference>
<keyword evidence="1" id="KW-0479">Metal-binding</keyword>
<reference evidence="7 8" key="1">
    <citation type="journal article" date="2008" name="Nature">
        <title>The genome of the choanoflagellate Monosiga brevicollis and the origin of metazoans.</title>
        <authorList>
            <consortium name="JGI Sequencing"/>
            <person name="King N."/>
            <person name="Westbrook M.J."/>
            <person name="Young S.L."/>
            <person name="Kuo A."/>
            <person name="Abedin M."/>
            <person name="Chapman J."/>
            <person name="Fairclough S."/>
            <person name="Hellsten U."/>
            <person name="Isogai Y."/>
            <person name="Letunic I."/>
            <person name="Marr M."/>
            <person name="Pincus D."/>
            <person name="Putnam N."/>
            <person name="Rokas A."/>
            <person name="Wright K.J."/>
            <person name="Zuzow R."/>
            <person name="Dirks W."/>
            <person name="Good M."/>
            <person name="Goodstein D."/>
            <person name="Lemons D."/>
            <person name="Li W."/>
            <person name="Lyons J.B."/>
            <person name="Morris A."/>
            <person name="Nichols S."/>
            <person name="Richter D.J."/>
            <person name="Salamov A."/>
            <person name="Bork P."/>
            <person name="Lim W.A."/>
            <person name="Manning G."/>
            <person name="Miller W.T."/>
            <person name="McGinnis W."/>
            <person name="Shapiro H."/>
            <person name="Tjian R."/>
            <person name="Grigoriev I.V."/>
            <person name="Rokhsar D."/>
        </authorList>
    </citation>
    <scope>NUCLEOTIDE SEQUENCE [LARGE SCALE GENOMIC DNA]</scope>
    <source>
        <strain evidence="8">MX1 / ATCC 50154</strain>
    </source>
</reference>
<dbReference type="InterPro" id="IPR048686">
    <property type="entry name" value="SHPRH_helical_1st"/>
</dbReference>
<evidence type="ECO:0000256" key="1">
    <source>
        <dbReference type="ARBA" id="ARBA00022723"/>
    </source>
</evidence>
<feature type="compositionally biased region" description="Polar residues" evidence="5">
    <location>
        <begin position="820"/>
        <end position="829"/>
    </location>
</feature>
<accession>A9V3G2</accession>
<evidence type="ECO:0000259" key="6">
    <source>
        <dbReference type="PROSITE" id="PS51194"/>
    </source>
</evidence>
<dbReference type="PROSITE" id="PS51194">
    <property type="entry name" value="HELICASE_CTER"/>
    <property type="match status" value="1"/>
</dbReference>
<dbReference type="GO" id="GO:0005524">
    <property type="term" value="F:ATP binding"/>
    <property type="evidence" value="ECO:0007669"/>
    <property type="project" value="InterPro"/>
</dbReference>
<dbReference type="PROSITE" id="PS01359">
    <property type="entry name" value="ZF_PHD_1"/>
    <property type="match status" value="1"/>
</dbReference>
<dbReference type="Proteomes" id="UP000001357">
    <property type="component" value="Unassembled WGS sequence"/>
</dbReference>
<name>A9V3G2_MONBE</name>
<dbReference type="InterPro" id="IPR000330">
    <property type="entry name" value="SNF2_N"/>
</dbReference>
<protein>
    <recommendedName>
        <fullName evidence="6">Helicase C-terminal domain-containing protein</fullName>
    </recommendedName>
</protein>
<dbReference type="AlphaFoldDB" id="A9V3G2"/>
<feature type="compositionally biased region" description="Low complexity" evidence="5">
    <location>
        <begin position="839"/>
        <end position="854"/>
    </location>
</feature>